<evidence type="ECO:0000313" key="3">
    <source>
        <dbReference type="Proteomes" id="UP000265520"/>
    </source>
</evidence>
<dbReference type="Pfam" id="PF13456">
    <property type="entry name" value="RVT_3"/>
    <property type="match status" value="1"/>
</dbReference>
<feature type="domain" description="RNase H type-1" evidence="1">
    <location>
        <begin position="1"/>
        <end position="63"/>
    </location>
</feature>
<dbReference type="SUPFAM" id="SSF53098">
    <property type="entry name" value="Ribonuclease H-like"/>
    <property type="match status" value="1"/>
</dbReference>
<dbReference type="GO" id="GO:0003676">
    <property type="term" value="F:nucleic acid binding"/>
    <property type="evidence" value="ECO:0007669"/>
    <property type="project" value="InterPro"/>
</dbReference>
<dbReference type="InterPro" id="IPR012337">
    <property type="entry name" value="RNaseH-like_sf"/>
</dbReference>
<evidence type="ECO:0000259" key="1">
    <source>
        <dbReference type="PROSITE" id="PS50879"/>
    </source>
</evidence>
<dbReference type="InterPro" id="IPR053151">
    <property type="entry name" value="RNase_H-like"/>
</dbReference>
<dbReference type="InterPro" id="IPR044730">
    <property type="entry name" value="RNase_H-like_dom_plant"/>
</dbReference>
<dbReference type="PANTHER" id="PTHR47723:SF13">
    <property type="entry name" value="PUTATIVE-RELATED"/>
    <property type="match status" value="1"/>
</dbReference>
<keyword evidence="3" id="KW-1185">Reference proteome</keyword>
<accession>A0A392QFX4</accession>
<dbReference type="Gene3D" id="3.30.420.10">
    <property type="entry name" value="Ribonuclease H-like superfamily/Ribonuclease H"/>
    <property type="match status" value="1"/>
</dbReference>
<proteinExistence type="predicted"/>
<dbReference type="PROSITE" id="PS50879">
    <property type="entry name" value="RNASE_H_1"/>
    <property type="match status" value="1"/>
</dbReference>
<protein>
    <submittedName>
        <fullName evidence="2">Ribonuclease H protein</fullName>
    </submittedName>
</protein>
<dbReference type="GO" id="GO:0004523">
    <property type="term" value="F:RNA-DNA hybrid ribonuclease activity"/>
    <property type="evidence" value="ECO:0007669"/>
    <property type="project" value="InterPro"/>
</dbReference>
<dbReference type="InterPro" id="IPR036397">
    <property type="entry name" value="RNaseH_sf"/>
</dbReference>
<dbReference type="PANTHER" id="PTHR47723">
    <property type="entry name" value="OS05G0353850 PROTEIN"/>
    <property type="match status" value="1"/>
</dbReference>
<name>A0A392QFX4_9FABA</name>
<organism evidence="2 3">
    <name type="scientific">Trifolium medium</name>
    <dbReference type="NCBI Taxonomy" id="97028"/>
    <lineage>
        <taxon>Eukaryota</taxon>
        <taxon>Viridiplantae</taxon>
        <taxon>Streptophyta</taxon>
        <taxon>Embryophyta</taxon>
        <taxon>Tracheophyta</taxon>
        <taxon>Spermatophyta</taxon>
        <taxon>Magnoliopsida</taxon>
        <taxon>eudicotyledons</taxon>
        <taxon>Gunneridae</taxon>
        <taxon>Pentapetalae</taxon>
        <taxon>rosids</taxon>
        <taxon>fabids</taxon>
        <taxon>Fabales</taxon>
        <taxon>Fabaceae</taxon>
        <taxon>Papilionoideae</taxon>
        <taxon>50 kb inversion clade</taxon>
        <taxon>NPAAA clade</taxon>
        <taxon>Hologalegina</taxon>
        <taxon>IRL clade</taxon>
        <taxon>Trifolieae</taxon>
        <taxon>Trifolium</taxon>
    </lineage>
</organism>
<dbReference type="InterPro" id="IPR002156">
    <property type="entry name" value="RNaseH_domain"/>
</dbReference>
<comment type="caution">
    <text evidence="2">The sequence shown here is derived from an EMBL/GenBank/DDBJ whole genome shotgun (WGS) entry which is preliminary data.</text>
</comment>
<feature type="non-terminal residue" evidence="2">
    <location>
        <position position="1"/>
    </location>
</feature>
<evidence type="ECO:0000313" key="2">
    <source>
        <dbReference type="EMBL" id="MCI23311.1"/>
    </source>
</evidence>
<dbReference type="EMBL" id="LXQA010135321">
    <property type="protein sequence ID" value="MCI23311.1"/>
    <property type="molecule type" value="Genomic_DNA"/>
</dbReference>
<sequence length="63" mass="6708">GRVAGCGGIIRDSDGHWIGSFAKSLGTCSAYVAELWGIFEGLKYARRLGYDAVELNVDSTVVV</sequence>
<reference evidence="2 3" key="1">
    <citation type="journal article" date="2018" name="Front. Plant Sci.">
        <title>Red Clover (Trifolium pratense) and Zigzag Clover (T. medium) - A Picture of Genomic Similarities and Differences.</title>
        <authorList>
            <person name="Dluhosova J."/>
            <person name="Istvanek J."/>
            <person name="Nedelnik J."/>
            <person name="Repkova J."/>
        </authorList>
    </citation>
    <scope>NUCLEOTIDE SEQUENCE [LARGE SCALE GENOMIC DNA]</scope>
    <source>
        <strain evidence="3">cv. 10/8</strain>
        <tissue evidence="2">Leaf</tissue>
    </source>
</reference>
<dbReference type="CDD" id="cd06222">
    <property type="entry name" value="RNase_H_like"/>
    <property type="match status" value="1"/>
</dbReference>
<dbReference type="Proteomes" id="UP000265520">
    <property type="component" value="Unassembled WGS sequence"/>
</dbReference>
<dbReference type="AlphaFoldDB" id="A0A392QFX4"/>